<evidence type="ECO:0000256" key="3">
    <source>
        <dbReference type="ARBA" id="ARBA00022448"/>
    </source>
</evidence>
<comment type="caution">
    <text evidence="9">The sequence shown here is derived from an EMBL/GenBank/DDBJ whole genome shotgun (WGS) entry which is preliminary data.</text>
</comment>
<accession>A0A317KTL5</accession>
<dbReference type="GO" id="GO:1903785">
    <property type="term" value="P:L-valine transmembrane transport"/>
    <property type="evidence" value="ECO:0007669"/>
    <property type="project" value="TreeGrafter"/>
</dbReference>
<dbReference type="Pfam" id="PF03591">
    <property type="entry name" value="AzlC"/>
    <property type="match status" value="1"/>
</dbReference>
<dbReference type="InterPro" id="IPR011606">
    <property type="entry name" value="Brnchd-chn_aa_trnsp_permease"/>
</dbReference>
<dbReference type="PANTHER" id="PTHR34979:SF1">
    <property type="entry name" value="INNER MEMBRANE PROTEIN YGAZ"/>
    <property type="match status" value="1"/>
</dbReference>
<evidence type="ECO:0000256" key="4">
    <source>
        <dbReference type="ARBA" id="ARBA00022475"/>
    </source>
</evidence>
<dbReference type="Proteomes" id="UP000245624">
    <property type="component" value="Unassembled WGS sequence"/>
</dbReference>
<evidence type="ECO:0000313" key="10">
    <source>
        <dbReference type="Proteomes" id="UP000245624"/>
    </source>
</evidence>
<comment type="subcellular location">
    <subcellularLocation>
        <location evidence="1">Cell membrane</location>
        <topology evidence="1">Multi-pass membrane protein</topology>
    </subcellularLocation>
</comment>
<feature type="transmembrane region" description="Helical" evidence="8">
    <location>
        <begin position="135"/>
        <end position="155"/>
    </location>
</feature>
<protein>
    <submittedName>
        <fullName evidence="9">Branched-chain amino acid transporter AzlC</fullName>
    </submittedName>
</protein>
<feature type="transmembrane region" description="Helical" evidence="8">
    <location>
        <begin position="16"/>
        <end position="37"/>
    </location>
</feature>
<keyword evidence="7 8" id="KW-0472">Membrane</keyword>
<feature type="transmembrane region" description="Helical" evidence="8">
    <location>
        <begin position="214"/>
        <end position="232"/>
    </location>
</feature>
<keyword evidence="10" id="KW-1185">Reference proteome</keyword>
<dbReference type="PANTHER" id="PTHR34979">
    <property type="entry name" value="INNER MEMBRANE PROTEIN YGAZ"/>
    <property type="match status" value="1"/>
</dbReference>
<gene>
    <name evidence="9" type="ORF">DLJ74_18095</name>
</gene>
<proteinExistence type="inferred from homology"/>
<evidence type="ECO:0000256" key="2">
    <source>
        <dbReference type="ARBA" id="ARBA00010735"/>
    </source>
</evidence>
<name>A0A317KTL5_9BACI</name>
<dbReference type="RefSeq" id="WP_054788508.1">
    <property type="nucleotide sequence ID" value="NZ_JAJUIE010000005.1"/>
</dbReference>
<keyword evidence="6 8" id="KW-1133">Transmembrane helix</keyword>
<comment type="similarity">
    <text evidence="2">Belongs to the AzlC family.</text>
</comment>
<reference evidence="9 10" key="1">
    <citation type="submission" date="2018-05" db="EMBL/GenBank/DDBJ databases">
        <title>Genomic analysis of Gracilibacillus dipsosauri DD1 reveals novel features of a salt-tolerant amylase.</title>
        <authorList>
            <person name="Deutch C.E."/>
            <person name="Yang S."/>
        </authorList>
    </citation>
    <scope>NUCLEOTIDE SEQUENCE [LARGE SCALE GENOMIC DNA]</scope>
    <source>
        <strain evidence="9 10">DD1</strain>
    </source>
</reference>
<feature type="transmembrane region" description="Helical" evidence="8">
    <location>
        <begin position="192"/>
        <end position="208"/>
    </location>
</feature>
<evidence type="ECO:0000313" key="9">
    <source>
        <dbReference type="EMBL" id="PWU66785.1"/>
    </source>
</evidence>
<keyword evidence="3" id="KW-0813">Transport</keyword>
<keyword evidence="5 8" id="KW-0812">Transmembrane</keyword>
<evidence type="ECO:0000256" key="7">
    <source>
        <dbReference type="ARBA" id="ARBA00023136"/>
    </source>
</evidence>
<organism evidence="9 10">
    <name type="scientific">Gracilibacillus dipsosauri</name>
    <dbReference type="NCBI Taxonomy" id="178340"/>
    <lineage>
        <taxon>Bacteria</taxon>
        <taxon>Bacillati</taxon>
        <taxon>Bacillota</taxon>
        <taxon>Bacilli</taxon>
        <taxon>Bacillales</taxon>
        <taxon>Bacillaceae</taxon>
        <taxon>Gracilibacillus</taxon>
    </lineage>
</organism>
<dbReference type="AlphaFoldDB" id="A0A317KTL5"/>
<evidence type="ECO:0000256" key="5">
    <source>
        <dbReference type="ARBA" id="ARBA00022692"/>
    </source>
</evidence>
<dbReference type="OrthoDB" id="3177005at2"/>
<evidence type="ECO:0000256" key="8">
    <source>
        <dbReference type="SAM" id="Phobius"/>
    </source>
</evidence>
<evidence type="ECO:0000256" key="1">
    <source>
        <dbReference type="ARBA" id="ARBA00004651"/>
    </source>
</evidence>
<sequence length="237" mass="25815">MDKQKRSLKRIQIRDGFIAGSPIVIGYIPIAIAYGVLAKQAGMSLFELTGMSILVYAGASQFMGAGMIGLGASALEIIVATFVLNFRHFVLSLSFVNQMKQYPLKWKLPLVLGLTDETFSVSSIYKKQVDHRYGAYFYGTIILTSYLSWVIGSLLGGVLGDVIPERLSQSMGVALYAMFIGLLIPSVRKYKRVAVISVVAMLINYLVTPYIGQGWGIVVGTILGGLAGVFILEEDKV</sequence>
<feature type="transmembrane region" description="Helical" evidence="8">
    <location>
        <begin position="57"/>
        <end position="84"/>
    </location>
</feature>
<keyword evidence="4" id="KW-1003">Cell membrane</keyword>
<dbReference type="EMBL" id="QGTD01000020">
    <property type="protein sequence ID" value="PWU66785.1"/>
    <property type="molecule type" value="Genomic_DNA"/>
</dbReference>
<evidence type="ECO:0000256" key="6">
    <source>
        <dbReference type="ARBA" id="ARBA00022989"/>
    </source>
</evidence>
<feature type="transmembrane region" description="Helical" evidence="8">
    <location>
        <begin position="167"/>
        <end position="185"/>
    </location>
</feature>
<dbReference type="GO" id="GO:0005886">
    <property type="term" value="C:plasma membrane"/>
    <property type="evidence" value="ECO:0007669"/>
    <property type="project" value="UniProtKB-SubCell"/>
</dbReference>